<sequence>MMISTIDLTKAFGQIIAVDKINLQIEPGELFGFLGPNGAGKTTTINMLTGLIRPTSGTAIIGGVDVSLNPRQVKAITGLVPDTPKVYETLTGRQFVRFMANLYEVDPKVAGNRMEHFLEIFDLIGFEDDLIKGYSYGMQKKILLTAVLVHKPRLFFLDEPTSGLDPKSARLVKEILRDLCDEGHTVFMTTHILEIAEKICDRMAIIKDGKLVAIGTIDELRNTEENS</sequence>
<feature type="non-terminal residue" evidence="6">
    <location>
        <position position="227"/>
    </location>
</feature>
<evidence type="ECO:0000256" key="3">
    <source>
        <dbReference type="ARBA" id="ARBA00022741"/>
    </source>
</evidence>
<evidence type="ECO:0000313" key="6">
    <source>
        <dbReference type="EMBL" id="SVC46566.1"/>
    </source>
</evidence>
<dbReference type="SUPFAM" id="SSF52540">
    <property type="entry name" value="P-loop containing nucleoside triphosphate hydrolases"/>
    <property type="match status" value="1"/>
</dbReference>
<dbReference type="EMBL" id="UINC01092731">
    <property type="protein sequence ID" value="SVC46566.1"/>
    <property type="molecule type" value="Genomic_DNA"/>
</dbReference>
<keyword evidence="4" id="KW-0067">ATP-binding</keyword>
<dbReference type="GO" id="GO:0016887">
    <property type="term" value="F:ATP hydrolysis activity"/>
    <property type="evidence" value="ECO:0007669"/>
    <property type="project" value="InterPro"/>
</dbReference>
<reference evidence="6" key="1">
    <citation type="submission" date="2018-05" db="EMBL/GenBank/DDBJ databases">
        <authorList>
            <person name="Lanie J.A."/>
            <person name="Ng W.-L."/>
            <person name="Kazmierczak K.M."/>
            <person name="Andrzejewski T.M."/>
            <person name="Davidsen T.M."/>
            <person name="Wayne K.J."/>
            <person name="Tettelin H."/>
            <person name="Glass J.I."/>
            <person name="Rusch D."/>
            <person name="Podicherti R."/>
            <person name="Tsui H.-C.T."/>
            <person name="Winkler M.E."/>
        </authorList>
    </citation>
    <scope>NUCLEOTIDE SEQUENCE</scope>
</reference>
<evidence type="ECO:0000256" key="4">
    <source>
        <dbReference type="ARBA" id="ARBA00022840"/>
    </source>
</evidence>
<comment type="similarity">
    <text evidence="1">Belongs to the ABC transporter superfamily.</text>
</comment>
<dbReference type="AlphaFoldDB" id="A0A382MCN5"/>
<keyword evidence="3" id="KW-0547">Nucleotide-binding</keyword>
<dbReference type="GO" id="GO:0005524">
    <property type="term" value="F:ATP binding"/>
    <property type="evidence" value="ECO:0007669"/>
    <property type="project" value="UniProtKB-KW"/>
</dbReference>
<dbReference type="InterPro" id="IPR003593">
    <property type="entry name" value="AAA+_ATPase"/>
</dbReference>
<name>A0A382MCN5_9ZZZZ</name>
<organism evidence="6">
    <name type="scientific">marine metagenome</name>
    <dbReference type="NCBI Taxonomy" id="408172"/>
    <lineage>
        <taxon>unclassified sequences</taxon>
        <taxon>metagenomes</taxon>
        <taxon>ecological metagenomes</taxon>
    </lineage>
</organism>
<evidence type="ECO:0000256" key="2">
    <source>
        <dbReference type="ARBA" id="ARBA00022448"/>
    </source>
</evidence>
<evidence type="ECO:0000256" key="1">
    <source>
        <dbReference type="ARBA" id="ARBA00005417"/>
    </source>
</evidence>
<gene>
    <name evidence="6" type="ORF">METZ01_LOCUS299420</name>
</gene>
<dbReference type="PANTHER" id="PTHR42711:SF5">
    <property type="entry name" value="ABC TRANSPORTER ATP-BINDING PROTEIN NATA"/>
    <property type="match status" value="1"/>
</dbReference>
<dbReference type="PROSITE" id="PS50893">
    <property type="entry name" value="ABC_TRANSPORTER_2"/>
    <property type="match status" value="1"/>
</dbReference>
<dbReference type="InterPro" id="IPR027417">
    <property type="entry name" value="P-loop_NTPase"/>
</dbReference>
<proteinExistence type="inferred from homology"/>
<dbReference type="SMART" id="SM00382">
    <property type="entry name" value="AAA"/>
    <property type="match status" value="1"/>
</dbReference>
<feature type="domain" description="ABC transporter" evidence="5">
    <location>
        <begin position="3"/>
        <end position="227"/>
    </location>
</feature>
<dbReference type="PANTHER" id="PTHR42711">
    <property type="entry name" value="ABC TRANSPORTER ATP-BINDING PROTEIN"/>
    <property type="match status" value="1"/>
</dbReference>
<keyword evidence="2" id="KW-0813">Transport</keyword>
<protein>
    <recommendedName>
        <fullName evidence="5">ABC transporter domain-containing protein</fullName>
    </recommendedName>
</protein>
<dbReference type="InterPro" id="IPR003439">
    <property type="entry name" value="ABC_transporter-like_ATP-bd"/>
</dbReference>
<dbReference type="Gene3D" id="3.40.50.300">
    <property type="entry name" value="P-loop containing nucleotide triphosphate hydrolases"/>
    <property type="match status" value="1"/>
</dbReference>
<accession>A0A382MCN5</accession>
<dbReference type="Pfam" id="PF00005">
    <property type="entry name" value="ABC_tran"/>
    <property type="match status" value="1"/>
</dbReference>
<evidence type="ECO:0000259" key="5">
    <source>
        <dbReference type="PROSITE" id="PS50893"/>
    </source>
</evidence>
<dbReference type="InterPro" id="IPR050763">
    <property type="entry name" value="ABC_transporter_ATP-binding"/>
</dbReference>